<keyword evidence="3" id="KW-1185">Reference proteome</keyword>
<dbReference type="EMBL" id="CP063849">
    <property type="protein sequence ID" value="QOY86514.1"/>
    <property type="molecule type" value="Genomic_DNA"/>
</dbReference>
<dbReference type="InterPro" id="IPR017799">
    <property type="entry name" value="Tscrpt_reg_PadR_acidobac-type"/>
</dbReference>
<sequence>MAQNDDLLPGTLDVLVLQILSGGTLHGWGIAQRLKLLSRDVLSVQQGSLYPALHKMEGEGWISAEWKATDEGRQAKFYALTARGRKQLAEARARWVRLSSAVGLVLDIAQD</sequence>
<dbReference type="SUPFAM" id="SSF46785">
    <property type="entry name" value="Winged helix' DNA-binding domain"/>
    <property type="match status" value="1"/>
</dbReference>
<dbReference type="NCBIfam" id="TIGR03433">
    <property type="entry name" value="padR_acidobact"/>
    <property type="match status" value="1"/>
</dbReference>
<dbReference type="PANTHER" id="PTHR33169:SF14">
    <property type="entry name" value="TRANSCRIPTIONAL REGULATOR RV3488"/>
    <property type="match status" value="1"/>
</dbReference>
<reference evidence="2 3" key="1">
    <citation type="submission" date="2020-10" db="EMBL/GenBank/DDBJ databases">
        <title>Complete genome sequence of Paludibaculum fermentans P105T, a facultatively anaerobic acidobacterium capable of dissimilatory Fe(III) reduction.</title>
        <authorList>
            <person name="Dedysh S.N."/>
            <person name="Beletsky A.V."/>
            <person name="Kulichevskaya I.S."/>
            <person name="Mardanov A.V."/>
            <person name="Ravin N.V."/>
        </authorList>
    </citation>
    <scope>NUCLEOTIDE SEQUENCE [LARGE SCALE GENOMIC DNA]</scope>
    <source>
        <strain evidence="2 3">P105</strain>
    </source>
</reference>
<name>A0A7S7SIV4_PALFE</name>
<organism evidence="2 3">
    <name type="scientific">Paludibaculum fermentans</name>
    <dbReference type="NCBI Taxonomy" id="1473598"/>
    <lineage>
        <taxon>Bacteria</taxon>
        <taxon>Pseudomonadati</taxon>
        <taxon>Acidobacteriota</taxon>
        <taxon>Terriglobia</taxon>
        <taxon>Bryobacterales</taxon>
        <taxon>Bryobacteraceae</taxon>
        <taxon>Paludibaculum</taxon>
    </lineage>
</organism>
<dbReference type="AlphaFoldDB" id="A0A7S7SIV4"/>
<feature type="domain" description="Transcription regulator PadR N-terminal" evidence="1">
    <location>
        <begin position="16"/>
        <end position="90"/>
    </location>
</feature>
<dbReference type="InterPro" id="IPR036390">
    <property type="entry name" value="WH_DNA-bd_sf"/>
</dbReference>
<evidence type="ECO:0000313" key="2">
    <source>
        <dbReference type="EMBL" id="QOY86514.1"/>
    </source>
</evidence>
<protein>
    <submittedName>
        <fullName evidence="2">PadR family transcriptional regulator</fullName>
    </submittedName>
</protein>
<accession>A0A7S7SIV4</accession>
<dbReference type="KEGG" id="pfer:IRI77_27485"/>
<proteinExistence type="predicted"/>
<evidence type="ECO:0000313" key="3">
    <source>
        <dbReference type="Proteomes" id="UP000593892"/>
    </source>
</evidence>
<dbReference type="Pfam" id="PF03551">
    <property type="entry name" value="PadR"/>
    <property type="match status" value="1"/>
</dbReference>
<dbReference type="Gene3D" id="1.10.10.10">
    <property type="entry name" value="Winged helix-like DNA-binding domain superfamily/Winged helix DNA-binding domain"/>
    <property type="match status" value="1"/>
</dbReference>
<dbReference type="InterPro" id="IPR036388">
    <property type="entry name" value="WH-like_DNA-bd_sf"/>
</dbReference>
<evidence type="ECO:0000259" key="1">
    <source>
        <dbReference type="Pfam" id="PF03551"/>
    </source>
</evidence>
<dbReference type="InterPro" id="IPR005149">
    <property type="entry name" value="Tscrpt_reg_PadR_N"/>
</dbReference>
<dbReference type="InterPro" id="IPR052509">
    <property type="entry name" value="Metal_resp_DNA-bind_regulator"/>
</dbReference>
<dbReference type="PANTHER" id="PTHR33169">
    <property type="entry name" value="PADR-FAMILY TRANSCRIPTIONAL REGULATOR"/>
    <property type="match status" value="1"/>
</dbReference>
<dbReference type="Proteomes" id="UP000593892">
    <property type="component" value="Chromosome"/>
</dbReference>
<gene>
    <name evidence="2" type="ORF">IRI77_27485</name>
</gene>